<dbReference type="Proteomes" id="UP001341840">
    <property type="component" value="Unassembled WGS sequence"/>
</dbReference>
<protein>
    <recommendedName>
        <fullName evidence="3">FAR1 domain-containing protein</fullName>
    </recommendedName>
</protein>
<dbReference type="PANTHER" id="PTHR46328:SF30">
    <property type="entry name" value="OS04G0641500 PROTEIN"/>
    <property type="match status" value="1"/>
</dbReference>
<name>A0ABU6WB42_9FABA</name>
<sequence>MAIDFDINIKPPVEEDICSLNTFNDSEIIVMNTNNIEVIEQPTTNHHVDPEEGMCFGTLEEARDYYQRYAETVGFVVKIRNTNWETKNGDRVPINQLLHCNKDGYRVSHLKAPKRRKTVAFA</sequence>
<dbReference type="EMBL" id="JASCZI010181364">
    <property type="protein sequence ID" value="MED6182571.1"/>
    <property type="molecule type" value="Genomic_DNA"/>
</dbReference>
<reference evidence="1 2" key="1">
    <citation type="journal article" date="2023" name="Plants (Basel)">
        <title>Bridging the Gap: Combining Genomics and Transcriptomics Approaches to Understand Stylosanthes scabra, an Orphan Legume from the Brazilian Caatinga.</title>
        <authorList>
            <person name="Ferreira-Neto J.R.C."/>
            <person name="da Silva M.D."/>
            <person name="Binneck E."/>
            <person name="de Melo N.F."/>
            <person name="da Silva R.H."/>
            <person name="de Melo A.L.T.M."/>
            <person name="Pandolfi V."/>
            <person name="Bustamante F.O."/>
            <person name="Brasileiro-Vidal A.C."/>
            <person name="Benko-Iseppon A.M."/>
        </authorList>
    </citation>
    <scope>NUCLEOTIDE SEQUENCE [LARGE SCALE GENOMIC DNA]</scope>
    <source>
        <tissue evidence="1">Leaves</tissue>
    </source>
</reference>
<gene>
    <name evidence="1" type="ORF">PIB30_029704</name>
</gene>
<keyword evidence="2" id="KW-1185">Reference proteome</keyword>
<accession>A0ABU6WB42</accession>
<comment type="caution">
    <text evidence="1">The sequence shown here is derived from an EMBL/GenBank/DDBJ whole genome shotgun (WGS) entry which is preliminary data.</text>
</comment>
<proteinExistence type="predicted"/>
<evidence type="ECO:0000313" key="1">
    <source>
        <dbReference type="EMBL" id="MED6182571.1"/>
    </source>
</evidence>
<evidence type="ECO:0008006" key="3">
    <source>
        <dbReference type="Google" id="ProtNLM"/>
    </source>
</evidence>
<dbReference type="PANTHER" id="PTHR46328">
    <property type="entry name" value="FAR-RED IMPAIRED RESPONSIVE (FAR1) FAMILY PROTEIN-RELATED"/>
    <property type="match status" value="1"/>
</dbReference>
<organism evidence="1 2">
    <name type="scientific">Stylosanthes scabra</name>
    <dbReference type="NCBI Taxonomy" id="79078"/>
    <lineage>
        <taxon>Eukaryota</taxon>
        <taxon>Viridiplantae</taxon>
        <taxon>Streptophyta</taxon>
        <taxon>Embryophyta</taxon>
        <taxon>Tracheophyta</taxon>
        <taxon>Spermatophyta</taxon>
        <taxon>Magnoliopsida</taxon>
        <taxon>eudicotyledons</taxon>
        <taxon>Gunneridae</taxon>
        <taxon>Pentapetalae</taxon>
        <taxon>rosids</taxon>
        <taxon>fabids</taxon>
        <taxon>Fabales</taxon>
        <taxon>Fabaceae</taxon>
        <taxon>Papilionoideae</taxon>
        <taxon>50 kb inversion clade</taxon>
        <taxon>dalbergioids sensu lato</taxon>
        <taxon>Dalbergieae</taxon>
        <taxon>Pterocarpus clade</taxon>
        <taxon>Stylosanthes</taxon>
    </lineage>
</organism>
<evidence type="ECO:0000313" key="2">
    <source>
        <dbReference type="Proteomes" id="UP001341840"/>
    </source>
</evidence>